<dbReference type="GO" id="GO:0000281">
    <property type="term" value="P:mitotic cytokinesis"/>
    <property type="evidence" value="ECO:0007669"/>
    <property type="project" value="EnsemblProtists"/>
</dbReference>
<dbReference type="SUPFAM" id="SSF140612">
    <property type="entry name" value="EB1 dimerisation domain-like"/>
    <property type="match status" value="1"/>
</dbReference>
<feature type="region of interest" description="Disordered" evidence="11">
    <location>
        <begin position="200"/>
        <end position="260"/>
    </location>
</feature>
<dbReference type="Pfam" id="PF03271">
    <property type="entry name" value="EB1"/>
    <property type="match status" value="1"/>
</dbReference>
<keyword evidence="8" id="KW-0131">Cell cycle</keyword>
<sequence length="440" mass="48655">MEGGRMEIINWLNDTLQLNYTKIEQTATGAAHCQIMDLLFPGKINLAKVNFNAKYDYEYVKNFGYLQEIFAKIAKIEKYHMDVDKMVTGRPQANLEFCQWMKKYFDSMNNGEPYNALERRVQSRCAYEGDKALIAALGPNAPKPPPAAPKTAAGGAGAKPSASALSKPSATKPVAAAAATVTKPVATTTVKKPAATVSKPVATTTTTTAARPSVSKPPATSTVTRPSITPAAKPQPTVFKPTTAAAKPKPSAPSPVPAAASTTTTQVIEQIKTVTIVDPELVKELEQTKEDNQRLLEENTKAKIQVEEVERDRDFFYEKLRDVEIFCQDNIKLEGTAEEAIAQILAILYKNAENDGEEEELLEEEPAVQVEIVDGDGDDEQQEEQQEEQEEELIQEDEQEEENIQEDDEDAIMNKLQQEDEIIDDDLVIDDEVLEEMDEF</sequence>
<organism evidence="14 15">
    <name type="scientific">Cavenderia fasciculata</name>
    <name type="common">Slime mold</name>
    <name type="synonym">Dictyostelium fasciculatum</name>
    <dbReference type="NCBI Taxonomy" id="261658"/>
    <lineage>
        <taxon>Eukaryota</taxon>
        <taxon>Amoebozoa</taxon>
        <taxon>Evosea</taxon>
        <taxon>Eumycetozoa</taxon>
        <taxon>Dictyostelia</taxon>
        <taxon>Acytosteliales</taxon>
        <taxon>Cavenderiaceae</taxon>
        <taxon>Cavenderia</taxon>
    </lineage>
</organism>
<evidence type="ECO:0000256" key="1">
    <source>
        <dbReference type="ARBA" id="ARBA00004245"/>
    </source>
</evidence>
<evidence type="ECO:0000256" key="7">
    <source>
        <dbReference type="ARBA" id="ARBA00023212"/>
    </source>
</evidence>
<dbReference type="Pfam" id="PF00307">
    <property type="entry name" value="CH"/>
    <property type="match status" value="1"/>
</dbReference>
<dbReference type="GO" id="GO:0000776">
    <property type="term" value="C:kinetochore"/>
    <property type="evidence" value="ECO:0007669"/>
    <property type="project" value="EnsemblProtists"/>
</dbReference>
<dbReference type="AlphaFoldDB" id="F4QB20"/>
<dbReference type="EMBL" id="GL883027">
    <property type="protein sequence ID" value="EGG14792.1"/>
    <property type="molecule type" value="Genomic_DNA"/>
</dbReference>
<dbReference type="PANTHER" id="PTHR10623">
    <property type="entry name" value="MICROTUBULE-ASSOCIATED PROTEIN RP/EB FAMILY MEMBER"/>
    <property type="match status" value="1"/>
</dbReference>
<evidence type="ECO:0000259" key="13">
    <source>
        <dbReference type="PROSITE" id="PS51230"/>
    </source>
</evidence>
<dbReference type="InterPro" id="IPR004953">
    <property type="entry name" value="EB1_C"/>
</dbReference>
<dbReference type="GO" id="GO:0008017">
    <property type="term" value="F:microtubule binding"/>
    <property type="evidence" value="ECO:0007669"/>
    <property type="project" value="EnsemblProtists"/>
</dbReference>
<keyword evidence="3" id="KW-0963">Cytoplasm</keyword>
<reference evidence="15" key="1">
    <citation type="journal article" date="2011" name="Genome Res.">
        <title>Phylogeny-wide analysis of social amoeba genomes highlights ancient origins for complex intercellular communication.</title>
        <authorList>
            <person name="Heidel A.J."/>
            <person name="Lawal H.M."/>
            <person name="Felder M."/>
            <person name="Schilde C."/>
            <person name="Helps N.R."/>
            <person name="Tunggal B."/>
            <person name="Rivero F."/>
            <person name="John U."/>
            <person name="Schleicher M."/>
            <person name="Eichinger L."/>
            <person name="Platzer M."/>
            <person name="Noegel A.A."/>
            <person name="Schaap P."/>
            <person name="Gloeckner G."/>
        </authorList>
    </citation>
    <scope>NUCLEOTIDE SEQUENCE [LARGE SCALE GENOMIC DNA]</scope>
    <source>
        <strain evidence="15">SH3</strain>
    </source>
</reference>
<dbReference type="OMA" id="QANLEFC"/>
<dbReference type="GeneID" id="14866806"/>
<dbReference type="GO" id="GO:0000235">
    <property type="term" value="C:astral microtubule"/>
    <property type="evidence" value="ECO:0007669"/>
    <property type="project" value="EnsemblProtists"/>
</dbReference>
<evidence type="ECO:0000256" key="3">
    <source>
        <dbReference type="ARBA" id="ARBA00022490"/>
    </source>
</evidence>
<dbReference type="GO" id="GO:0008104">
    <property type="term" value="P:intracellular protein localization"/>
    <property type="evidence" value="ECO:0007669"/>
    <property type="project" value="EnsemblProtists"/>
</dbReference>
<dbReference type="RefSeq" id="XP_004351308.1">
    <property type="nucleotide sequence ID" value="XM_004351256.1"/>
</dbReference>
<dbReference type="KEGG" id="dfa:DFA_10665"/>
<keyword evidence="5 9" id="KW-0493">Microtubule</keyword>
<feature type="domain" description="EB1 C-terminal" evidence="13">
    <location>
        <begin position="284"/>
        <end position="357"/>
    </location>
</feature>
<evidence type="ECO:0000256" key="8">
    <source>
        <dbReference type="ARBA" id="ARBA00023306"/>
    </source>
</evidence>
<dbReference type="GO" id="GO:0042802">
    <property type="term" value="F:identical protein binding"/>
    <property type="evidence" value="ECO:0007669"/>
    <property type="project" value="EnsemblProtists"/>
</dbReference>
<evidence type="ECO:0000256" key="4">
    <source>
        <dbReference type="ARBA" id="ARBA00022618"/>
    </source>
</evidence>
<feature type="region of interest" description="Disordered" evidence="11">
    <location>
        <begin position="372"/>
        <end position="426"/>
    </location>
</feature>
<comment type="similarity">
    <text evidence="2">Belongs to the MAPRE family.</text>
</comment>
<feature type="compositionally biased region" description="Low complexity" evidence="11">
    <location>
        <begin position="200"/>
        <end position="214"/>
    </location>
</feature>
<dbReference type="InterPro" id="IPR027328">
    <property type="entry name" value="MAPRE"/>
</dbReference>
<feature type="compositionally biased region" description="Polar residues" evidence="11">
    <location>
        <begin position="218"/>
        <end position="227"/>
    </location>
</feature>
<gene>
    <name evidence="14" type="primary">eb1</name>
    <name evidence="14" type="ORF">DFA_10665</name>
</gene>
<dbReference type="Gene3D" id="1.20.5.1430">
    <property type="match status" value="1"/>
</dbReference>
<evidence type="ECO:0000256" key="9">
    <source>
        <dbReference type="PROSITE-ProRule" id="PRU00576"/>
    </source>
</evidence>
<keyword evidence="4" id="KW-0132">Cell division</keyword>
<dbReference type="PROSITE" id="PS50021">
    <property type="entry name" value="CH"/>
    <property type="match status" value="1"/>
</dbReference>
<feature type="compositionally biased region" description="Acidic residues" evidence="11">
    <location>
        <begin position="373"/>
        <end position="411"/>
    </location>
</feature>
<evidence type="ECO:0000256" key="6">
    <source>
        <dbReference type="ARBA" id="ARBA00022776"/>
    </source>
</evidence>
<feature type="region of interest" description="Disordered" evidence="11">
    <location>
        <begin position="137"/>
        <end position="169"/>
    </location>
</feature>
<dbReference type="STRING" id="1054147.F4QB20"/>
<feature type="compositionally biased region" description="Low complexity" evidence="11">
    <location>
        <begin position="149"/>
        <end position="169"/>
    </location>
</feature>
<dbReference type="PROSITE" id="PS51230">
    <property type="entry name" value="EB1_C"/>
    <property type="match status" value="1"/>
</dbReference>
<protein>
    <submittedName>
        <fullName evidence="14">Microtubule-associated protein EB1</fullName>
    </submittedName>
</protein>
<dbReference type="GO" id="GO:0031252">
    <property type="term" value="C:cell leading edge"/>
    <property type="evidence" value="ECO:0007669"/>
    <property type="project" value="EnsemblProtists"/>
</dbReference>
<dbReference type="OrthoDB" id="2119228at2759"/>
<evidence type="ECO:0000256" key="10">
    <source>
        <dbReference type="SAM" id="Coils"/>
    </source>
</evidence>
<proteinExistence type="inferred from homology"/>
<evidence type="ECO:0000313" key="14">
    <source>
        <dbReference type="EMBL" id="EGG14792.1"/>
    </source>
</evidence>
<accession>F4QB20</accession>
<evidence type="ECO:0000313" key="15">
    <source>
        <dbReference type="Proteomes" id="UP000007797"/>
    </source>
</evidence>
<dbReference type="InterPro" id="IPR036133">
    <property type="entry name" value="EB1_C_sf"/>
</dbReference>
<dbReference type="Proteomes" id="UP000007797">
    <property type="component" value="Unassembled WGS sequence"/>
</dbReference>
<evidence type="ECO:0000256" key="11">
    <source>
        <dbReference type="SAM" id="MobiDB-lite"/>
    </source>
</evidence>
<dbReference type="InterPro" id="IPR001715">
    <property type="entry name" value="CH_dom"/>
</dbReference>
<keyword evidence="7" id="KW-0206">Cytoskeleton</keyword>
<feature type="domain" description="Calponin-homology (CH)" evidence="12">
    <location>
        <begin position="2"/>
        <end position="106"/>
    </location>
</feature>
<dbReference type="FunFam" id="1.10.418.10:FF:000028">
    <property type="entry name" value="RP/EB family microtubule-associated protein"/>
    <property type="match status" value="1"/>
</dbReference>
<keyword evidence="15" id="KW-1185">Reference proteome</keyword>
<dbReference type="GO" id="GO:0051225">
    <property type="term" value="P:spindle assembly"/>
    <property type="evidence" value="ECO:0007669"/>
    <property type="project" value="EnsemblProtists"/>
</dbReference>
<feature type="compositionally biased region" description="Low complexity" evidence="11">
    <location>
        <begin position="236"/>
        <end position="249"/>
    </location>
</feature>
<evidence type="ECO:0000259" key="12">
    <source>
        <dbReference type="PROSITE" id="PS50021"/>
    </source>
</evidence>
<dbReference type="SUPFAM" id="SSF47576">
    <property type="entry name" value="Calponin-homology domain, CH-domain"/>
    <property type="match status" value="1"/>
</dbReference>
<dbReference type="InterPro" id="IPR036872">
    <property type="entry name" value="CH_dom_sf"/>
</dbReference>
<feature type="coiled-coil region" evidence="10">
    <location>
        <begin position="282"/>
        <end position="312"/>
    </location>
</feature>
<dbReference type="Gene3D" id="1.10.418.10">
    <property type="entry name" value="Calponin-like domain"/>
    <property type="match status" value="1"/>
</dbReference>
<name>F4QB20_CACFS</name>
<dbReference type="GO" id="GO:0031592">
    <property type="term" value="C:centrosomal corona"/>
    <property type="evidence" value="ECO:0007669"/>
    <property type="project" value="EnsemblProtists"/>
</dbReference>
<keyword evidence="6" id="KW-0498">Mitosis</keyword>
<keyword evidence="10" id="KW-0175">Coiled coil</keyword>
<comment type="subcellular location">
    <subcellularLocation>
        <location evidence="1">Cytoplasm</location>
        <location evidence="1">Cytoskeleton</location>
    </subcellularLocation>
</comment>
<dbReference type="GO" id="GO:0031143">
    <property type="term" value="C:pseudopodium"/>
    <property type="evidence" value="ECO:0007669"/>
    <property type="project" value="EnsemblProtists"/>
</dbReference>
<evidence type="ECO:0000256" key="5">
    <source>
        <dbReference type="ARBA" id="ARBA00022701"/>
    </source>
</evidence>
<dbReference type="GO" id="GO:0000922">
    <property type="term" value="C:spindle pole"/>
    <property type="evidence" value="ECO:0007669"/>
    <property type="project" value="EnsemblProtists"/>
</dbReference>
<evidence type="ECO:0000256" key="2">
    <source>
        <dbReference type="ARBA" id="ARBA00010729"/>
    </source>
</evidence>
<dbReference type="GO" id="GO:0070840">
    <property type="term" value="F:dynein complex binding"/>
    <property type="evidence" value="ECO:0007669"/>
    <property type="project" value="EnsemblProtists"/>
</dbReference>